<feature type="compositionally biased region" description="Polar residues" evidence="2">
    <location>
        <begin position="587"/>
        <end position="598"/>
    </location>
</feature>
<dbReference type="EMBL" id="CAUYUJ010012224">
    <property type="protein sequence ID" value="CAK0833499.1"/>
    <property type="molecule type" value="Genomic_DNA"/>
</dbReference>
<feature type="coiled-coil region" evidence="1">
    <location>
        <begin position="97"/>
        <end position="124"/>
    </location>
</feature>
<reference evidence="3" key="1">
    <citation type="submission" date="2023-10" db="EMBL/GenBank/DDBJ databases">
        <authorList>
            <person name="Chen Y."/>
            <person name="Shah S."/>
            <person name="Dougan E. K."/>
            <person name="Thang M."/>
            <person name="Chan C."/>
        </authorList>
    </citation>
    <scope>NUCLEOTIDE SEQUENCE [LARGE SCALE GENOMIC DNA]</scope>
</reference>
<evidence type="ECO:0000313" key="4">
    <source>
        <dbReference type="Proteomes" id="UP001189429"/>
    </source>
</evidence>
<keyword evidence="4" id="KW-1185">Reference proteome</keyword>
<feature type="region of interest" description="Disordered" evidence="2">
    <location>
        <begin position="485"/>
        <end position="598"/>
    </location>
</feature>
<proteinExistence type="predicted"/>
<dbReference type="Gene3D" id="3.40.50.720">
    <property type="entry name" value="NAD(P)-binding Rossmann-like Domain"/>
    <property type="match status" value="1"/>
</dbReference>
<gene>
    <name evidence="3" type="ORF">PCOR1329_LOCUS31188</name>
</gene>
<dbReference type="InterPro" id="IPR036291">
    <property type="entry name" value="NAD(P)-bd_dom_sf"/>
</dbReference>
<feature type="compositionally biased region" description="Basic and acidic residues" evidence="2">
    <location>
        <begin position="485"/>
        <end position="507"/>
    </location>
</feature>
<dbReference type="SUPFAM" id="SSF51735">
    <property type="entry name" value="NAD(P)-binding Rossmann-fold domains"/>
    <property type="match status" value="1"/>
</dbReference>
<evidence type="ECO:0000256" key="2">
    <source>
        <dbReference type="SAM" id="MobiDB-lite"/>
    </source>
</evidence>
<protein>
    <submittedName>
        <fullName evidence="3">Uncharacterized protein</fullName>
    </submittedName>
</protein>
<evidence type="ECO:0000256" key="1">
    <source>
        <dbReference type="SAM" id="Coils"/>
    </source>
</evidence>
<feature type="compositionally biased region" description="Basic and acidic residues" evidence="2">
    <location>
        <begin position="252"/>
        <end position="261"/>
    </location>
</feature>
<feature type="region of interest" description="Disordered" evidence="2">
    <location>
        <begin position="242"/>
        <end position="261"/>
    </location>
</feature>
<evidence type="ECO:0000313" key="3">
    <source>
        <dbReference type="EMBL" id="CAK0833499.1"/>
    </source>
</evidence>
<dbReference type="Proteomes" id="UP001189429">
    <property type="component" value="Unassembled WGS sequence"/>
</dbReference>
<feature type="compositionally biased region" description="Low complexity" evidence="2">
    <location>
        <begin position="561"/>
        <end position="571"/>
    </location>
</feature>
<name>A0ABN9SNS7_9DINO</name>
<comment type="caution">
    <text evidence="3">The sequence shown here is derived from an EMBL/GenBank/DDBJ whole genome shotgun (WGS) entry which is preliminary data.</text>
</comment>
<accession>A0ABN9SNS7</accession>
<organism evidence="3 4">
    <name type="scientific">Prorocentrum cordatum</name>
    <dbReference type="NCBI Taxonomy" id="2364126"/>
    <lineage>
        <taxon>Eukaryota</taxon>
        <taxon>Sar</taxon>
        <taxon>Alveolata</taxon>
        <taxon>Dinophyceae</taxon>
        <taxon>Prorocentrales</taxon>
        <taxon>Prorocentraceae</taxon>
        <taxon>Prorocentrum</taxon>
    </lineage>
</organism>
<keyword evidence="1" id="KW-0175">Coiled coil</keyword>
<sequence length="598" mass="64561">MAARRKRQVGDLGVDGHDLLRSECPGLPARIHPSHQRLQRLRGVFWFRGCGGYAASTFIQLSMPCLEKISEHGERVLKALEEQSQNELALRLAQASIGELTAEIDAHLEAEAQLQEEMSQLNASILAVTQSAQDAGGELRRLQEKQLINAKLKDSALAVRILAQAIAILVDLQASGALAGGAREQAAAQAKAALGSAKTSFEAQGHRALKMRGELAQVANELAMNSAEAVRTQKRERMNLESAFDSHASQRSRLEESRRMHDVEVKQSTTYLASLEDECKTNINDLQDQERKELVSACRNGVLLLTSGPRNAISYNVATKLTRIGFATEFLELDAGFLGRELCRALLRGEGPRAAGGGAAEIERIVLFDVALPAGGAGEAIARRRRKGTGSPEIWALLNPRVESRAGDITDPAVCRALVCEAGEGPLSVFHMAGVMSGQAEKDFDTGLRVNLDGTRHIRGLPPARWAAARLRVLLLPGRLRGDLRRRADQGHRQDRPQEHVRHDEGVRGAAGQRLHPQGLRRRPLGAAAHGRRAPGTAQRRDHVLLLGRGPGAAARRGRRAASGAGPAPCGHQHPGSRPQPLDVPRPSSTTPSGQRAS</sequence>